<evidence type="ECO:0000313" key="3">
    <source>
        <dbReference type="Proteomes" id="UP000277204"/>
    </source>
</evidence>
<name>A0A183M6T6_9TREM</name>
<feature type="domain" description="Trafficking protein particle complex subunit 13 C-terminal" evidence="1">
    <location>
        <begin position="41"/>
        <end position="109"/>
    </location>
</feature>
<accession>A0A183M6T6</accession>
<dbReference type="InterPro" id="IPR055428">
    <property type="entry name" value="TRAPPC13_C"/>
</dbReference>
<dbReference type="STRING" id="48269.A0A183M6T6"/>
<dbReference type="EMBL" id="UZAI01006825">
    <property type="protein sequence ID" value="VDO96935.1"/>
    <property type="molecule type" value="Genomic_DNA"/>
</dbReference>
<dbReference type="AlphaFoldDB" id="A0A183M6T6"/>
<reference evidence="2 3" key="1">
    <citation type="submission" date="2018-11" db="EMBL/GenBank/DDBJ databases">
        <authorList>
            <consortium name="Pathogen Informatics"/>
        </authorList>
    </citation>
    <scope>NUCLEOTIDE SEQUENCE [LARGE SCALE GENOMIC DNA]</scope>
    <source>
        <strain evidence="2 3">Zambia</strain>
    </source>
</reference>
<proteinExistence type="predicted"/>
<keyword evidence="3" id="KW-1185">Reference proteome</keyword>
<dbReference type="Proteomes" id="UP000277204">
    <property type="component" value="Unassembled WGS sequence"/>
</dbReference>
<evidence type="ECO:0000313" key="2">
    <source>
        <dbReference type="EMBL" id="VDO96935.1"/>
    </source>
</evidence>
<protein>
    <recommendedName>
        <fullName evidence="1">Trafficking protein particle complex subunit 13 C-terminal domain-containing protein</fullName>
    </recommendedName>
</protein>
<gene>
    <name evidence="2" type="ORF">SMRZ_LOCUS11761</name>
</gene>
<organism evidence="2 3">
    <name type="scientific">Schistosoma margrebowiei</name>
    <dbReference type="NCBI Taxonomy" id="48269"/>
    <lineage>
        <taxon>Eukaryota</taxon>
        <taxon>Metazoa</taxon>
        <taxon>Spiralia</taxon>
        <taxon>Lophotrochozoa</taxon>
        <taxon>Platyhelminthes</taxon>
        <taxon>Trematoda</taxon>
        <taxon>Digenea</taxon>
        <taxon>Strigeidida</taxon>
        <taxon>Schistosomatoidea</taxon>
        <taxon>Schistosomatidae</taxon>
        <taxon>Schistosoma</taxon>
    </lineage>
</organism>
<sequence length="117" mass="13055">MNLDLILSLCSTKYNGSSSIPIQSIINENENTFINDNNSIQLSNSYLPLIVWLSKTRQKLGKLLPGQCIPFELNLMATLPGLHMISGLCIHDLTMNRDYEFNNLTHVLVFTNSAVSA</sequence>
<dbReference type="Pfam" id="PF23643">
    <property type="entry name" value="TRAPPC13_C"/>
    <property type="match status" value="1"/>
</dbReference>
<evidence type="ECO:0000259" key="1">
    <source>
        <dbReference type="Pfam" id="PF23643"/>
    </source>
</evidence>